<dbReference type="STRING" id="1963862.B4O97_15110"/>
<evidence type="ECO:0000256" key="6">
    <source>
        <dbReference type="ARBA" id="ARBA00023136"/>
    </source>
</evidence>
<keyword evidence="8" id="KW-0175">Coiled coil</keyword>
<dbReference type="InterPro" id="IPR051906">
    <property type="entry name" value="TolC-like"/>
</dbReference>
<sequence length="509" mass="57019">MVSADPGDHGPLWKFSPRIHTAGENSTPAHTPDTVLRRSGRNRKETSMKKPCILAAFTLLLLFSAQLSAQLMPENRKDLDSMIGEELMLPEARDYTLTVDQAVELAMENNLGLIREKAGLKTTRRSRDTAWNVLIPSADVSSTLRRFSEASGIPPAETYGSLGARLNFSLTLTPQLWYAFRKTVIDYDRGLMDLEQTRQDLTVNIKKQFYALLTQQENIKILEQQQRSLEKRYRQADTNYNFGLVDEYTRLSALVALENFKPQVEIARDGYEQSLLGFKLSLGVNLDSGLTLDGRIEAEPRTYDPDTLIGRYILDRLDIRSLVTEIHGIENTRKLASSGYLPRLTFGYSLDNSFNLDPWSDLSFAGDDWSDSRTFSMTLSMSLSELLPVSGTTNDVRAADDGREALRAGLAQALQAAEVEIITTVQTINKSVQMIKAKELNVELAQRAYNLAEEAYNAGGKSLLDVEDAEDKLQEARFELLREKVNYINGIIDLEAAVNRGISEIETAE</sequence>
<evidence type="ECO:0000313" key="11">
    <source>
        <dbReference type="Proteomes" id="UP000192343"/>
    </source>
</evidence>
<keyword evidence="5" id="KW-0812">Transmembrane</keyword>
<evidence type="ECO:0000256" key="4">
    <source>
        <dbReference type="ARBA" id="ARBA00022452"/>
    </source>
</evidence>
<dbReference type="Gene3D" id="1.20.1600.10">
    <property type="entry name" value="Outer membrane efflux proteins (OEP)"/>
    <property type="match status" value="1"/>
</dbReference>
<dbReference type="AlphaFoldDB" id="A0A1Y1RW38"/>
<comment type="subcellular location">
    <subcellularLocation>
        <location evidence="1">Cell outer membrane</location>
    </subcellularLocation>
</comment>
<dbReference type="Pfam" id="PF02321">
    <property type="entry name" value="OEP"/>
    <property type="match status" value="2"/>
</dbReference>
<comment type="caution">
    <text evidence="10">The sequence shown here is derived from an EMBL/GenBank/DDBJ whole genome shotgun (WGS) entry which is preliminary data.</text>
</comment>
<organism evidence="10 11">
    <name type="scientific">Marispirochaeta aestuarii</name>
    <dbReference type="NCBI Taxonomy" id="1963862"/>
    <lineage>
        <taxon>Bacteria</taxon>
        <taxon>Pseudomonadati</taxon>
        <taxon>Spirochaetota</taxon>
        <taxon>Spirochaetia</taxon>
        <taxon>Spirochaetales</taxon>
        <taxon>Spirochaetaceae</taxon>
        <taxon>Marispirochaeta</taxon>
    </lineage>
</organism>
<gene>
    <name evidence="10" type="ORF">B4O97_15110</name>
</gene>
<evidence type="ECO:0000256" key="8">
    <source>
        <dbReference type="SAM" id="Coils"/>
    </source>
</evidence>
<dbReference type="GO" id="GO:1990281">
    <property type="term" value="C:efflux pump complex"/>
    <property type="evidence" value="ECO:0007669"/>
    <property type="project" value="TreeGrafter"/>
</dbReference>
<keyword evidence="11" id="KW-1185">Reference proteome</keyword>
<dbReference type="InterPro" id="IPR003423">
    <property type="entry name" value="OMP_efflux"/>
</dbReference>
<dbReference type="EMBL" id="MWQY01000018">
    <property type="protein sequence ID" value="ORC32976.1"/>
    <property type="molecule type" value="Genomic_DNA"/>
</dbReference>
<dbReference type="GO" id="GO:0009279">
    <property type="term" value="C:cell outer membrane"/>
    <property type="evidence" value="ECO:0007669"/>
    <property type="project" value="UniProtKB-SubCell"/>
</dbReference>
<keyword evidence="4" id="KW-1134">Transmembrane beta strand</keyword>
<dbReference type="GO" id="GO:0015562">
    <property type="term" value="F:efflux transmembrane transporter activity"/>
    <property type="evidence" value="ECO:0007669"/>
    <property type="project" value="InterPro"/>
</dbReference>
<name>A0A1Y1RW38_9SPIO</name>
<keyword evidence="3" id="KW-0813">Transport</keyword>
<evidence type="ECO:0000256" key="3">
    <source>
        <dbReference type="ARBA" id="ARBA00022448"/>
    </source>
</evidence>
<evidence type="ECO:0000256" key="7">
    <source>
        <dbReference type="ARBA" id="ARBA00023237"/>
    </source>
</evidence>
<evidence type="ECO:0008006" key="12">
    <source>
        <dbReference type="Google" id="ProtNLM"/>
    </source>
</evidence>
<feature type="coiled-coil region" evidence="8">
    <location>
        <begin position="212"/>
        <end position="239"/>
    </location>
</feature>
<feature type="coiled-coil region" evidence="8">
    <location>
        <begin position="435"/>
        <end position="486"/>
    </location>
</feature>
<reference evidence="10 11" key="1">
    <citation type="submission" date="2017-03" db="EMBL/GenBank/DDBJ databases">
        <title>Draft Genome sequence of Marispirochaeta sp. strain JC444.</title>
        <authorList>
            <person name="Shivani Y."/>
            <person name="Subhash Y."/>
            <person name="Sasikala C."/>
            <person name="Ramana C."/>
        </authorList>
    </citation>
    <scope>NUCLEOTIDE SEQUENCE [LARGE SCALE GENOMIC DNA]</scope>
    <source>
        <strain evidence="10 11">JC444</strain>
    </source>
</reference>
<dbReference type="SUPFAM" id="SSF56954">
    <property type="entry name" value="Outer membrane efflux proteins (OEP)"/>
    <property type="match status" value="1"/>
</dbReference>
<dbReference type="PANTHER" id="PTHR30026">
    <property type="entry name" value="OUTER MEMBRANE PROTEIN TOLC"/>
    <property type="match status" value="1"/>
</dbReference>
<accession>A0A1Y1RW38</accession>
<evidence type="ECO:0000256" key="2">
    <source>
        <dbReference type="ARBA" id="ARBA00007613"/>
    </source>
</evidence>
<feature type="region of interest" description="Disordered" evidence="9">
    <location>
        <begin position="1"/>
        <end position="44"/>
    </location>
</feature>
<keyword evidence="6" id="KW-0472">Membrane</keyword>
<evidence type="ECO:0000313" key="10">
    <source>
        <dbReference type="EMBL" id="ORC32976.1"/>
    </source>
</evidence>
<keyword evidence="7" id="KW-0998">Cell outer membrane</keyword>
<proteinExistence type="inferred from homology"/>
<evidence type="ECO:0000256" key="9">
    <source>
        <dbReference type="SAM" id="MobiDB-lite"/>
    </source>
</evidence>
<dbReference type="PANTHER" id="PTHR30026:SF20">
    <property type="entry name" value="OUTER MEMBRANE PROTEIN TOLC"/>
    <property type="match status" value="1"/>
</dbReference>
<evidence type="ECO:0000256" key="1">
    <source>
        <dbReference type="ARBA" id="ARBA00004442"/>
    </source>
</evidence>
<dbReference type="GO" id="GO:0015288">
    <property type="term" value="F:porin activity"/>
    <property type="evidence" value="ECO:0007669"/>
    <property type="project" value="TreeGrafter"/>
</dbReference>
<evidence type="ECO:0000256" key="5">
    <source>
        <dbReference type="ARBA" id="ARBA00022692"/>
    </source>
</evidence>
<dbReference type="Proteomes" id="UP000192343">
    <property type="component" value="Unassembled WGS sequence"/>
</dbReference>
<comment type="similarity">
    <text evidence="2">Belongs to the outer membrane factor (OMF) (TC 1.B.17) family.</text>
</comment>
<protein>
    <recommendedName>
        <fullName evidence="12">Transporter</fullName>
    </recommendedName>
</protein>